<dbReference type="Proteomes" id="UP001430953">
    <property type="component" value="Unassembled WGS sequence"/>
</dbReference>
<reference evidence="2 3" key="1">
    <citation type="submission" date="2023-03" db="EMBL/GenBank/DDBJ databases">
        <title>High recombination rates correlate with genetic variation in Cardiocondyla obscurior ants.</title>
        <authorList>
            <person name="Errbii M."/>
        </authorList>
    </citation>
    <scope>NUCLEOTIDE SEQUENCE [LARGE SCALE GENOMIC DNA]</scope>
    <source>
        <strain evidence="2">Alpha-2009</strain>
        <tissue evidence="2">Whole body</tissue>
    </source>
</reference>
<evidence type="ECO:0000256" key="1">
    <source>
        <dbReference type="SAM" id="MobiDB-lite"/>
    </source>
</evidence>
<evidence type="ECO:0000313" key="3">
    <source>
        <dbReference type="Proteomes" id="UP001430953"/>
    </source>
</evidence>
<dbReference type="AlphaFoldDB" id="A0AAW2G167"/>
<organism evidence="2 3">
    <name type="scientific">Cardiocondyla obscurior</name>
    <dbReference type="NCBI Taxonomy" id="286306"/>
    <lineage>
        <taxon>Eukaryota</taxon>
        <taxon>Metazoa</taxon>
        <taxon>Ecdysozoa</taxon>
        <taxon>Arthropoda</taxon>
        <taxon>Hexapoda</taxon>
        <taxon>Insecta</taxon>
        <taxon>Pterygota</taxon>
        <taxon>Neoptera</taxon>
        <taxon>Endopterygota</taxon>
        <taxon>Hymenoptera</taxon>
        <taxon>Apocrita</taxon>
        <taxon>Aculeata</taxon>
        <taxon>Formicoidea</taxon>
        <taxon>Formicidae</taxon>
        <taxon>Myrmicinae</taxon>
        <taxon>Cardiocondyla</taxon>
    </lineage>
</organism>
<proteinExistence type="predicted"/>
<feature type="region of interest" description="Disordered" evidence="1">
    <location>
        <begin position="119"/>
        <end position="141"/>
    </location>
</feature>
<feature type="compositionally biased region" description="Pro residues" evidence="1">
    <location>
        <begin position="48"/>
        <end position="59"/>
    </location>
</feature>
<dbReference type="EMBL" id="JADYXP020000007">
    <property type="protein sequence ID" value="KAL0119862.1"/>
    <property type="molecule type" value="Genomic_DNA"/>
</dbReference>
<keyword evidence="3" id="KW-1185">Reference proteome</keyword>
<sequence>MPRRTPPSCRSASQPQPFVPIRSIAVLPSFVPAVSRPRFRSSPDFTPARPPSPLSPPSRNPITPRATSYVQQPNPHTRARLALSPPSPPLPRDQIDSVRVSFPRTFVFRFLSRLSNAVPAPYRLPPPPPTARSRGGLVPKE</sequence>
<accession>A0AAW2G167</accession>
<protein>
    <submittedName>
        <fullName evidence="2">Uncharacterized protein</fullName>
    </submittedName>
</protein>
<feature type="compositionally biased region" description="Polar residues" evidence="1">
    <location>
        <begin position="65"/>
        <end position="75"/>
    </location>
</feature>
<gene>
    <name evidence="2" type="ORF">PUN28_007941</name>
</gene>
<name>A0AAW2G167_9HYME</name>
<evidence type="ECO:0000313" key="2">
    <source>
        <dbReference type="EMBL" id="KAL0119862.1"/>
    </source>
</evidence>
<comment type="caution">
    <text evidence="2">The sequence shown here is derived from an EMBL/GenBank/DDBJ whole genome shotgun (WGS) entry which is preliminary data.</text>
</comment>
<feature type="region of interest" description="Disordered" evidence="1">
    <location>
        <begin position="37"/>
        <end position="96"/>
    </location>
</feature>